<feature type="compositionally biased region" description="Low complexity" evidence="3">
    <location>
        <begin position="803"/>
        <end position="815"/>
    </location>
</feature>
<dbReference type="GO" id="GO:0005576">
    <property type="term" value="C:extracellular region"/>
    <property type="evidence" value="ECO:0007669"/>
    <property type="project" value="UniProtKB-SubCell"/>
</dbReference>
<dbReference type="KEGG" id="rmm:ROSMUCSMR3_01818"/>
<evidence type="ECO:0000313" key="4">
    <source>
        <dbReference type="EMBL" id="ARE83295.1"/>
    </source>
</evidence>
<gene>
    <name evidence="4" type="primary">ltxA</name>
    <name evidence="4" type="ORF">ROSMUCSMR3_01818</name>
</gene>
<organism evidence="4 5">
    <name type="scientific">Roseovarius mucosus</name>
    <dbReference type="NCBI Taxonomy" id="215743"/>
    <lineage>
        <taxon>Bacteria</taxon>
        <taxon>Pseudomonadati</taxon>
        <taxon>Pseudomonadota</taxon>
        <taxon>Alphaproteobacteria</taxon>
        <taxon>Rhodobacterales</taxon>
        <taxon>Roseobacteraceae</taxon>
        <taxon>Roseovarius</taxon>
    </lineage>
</organism>
<dbReference type="PANTHER" id="PTHR38340:SF1">
    <property type="entry name" value="S-LAYER PROTEIN"/>
    <property type="match status" value="1"/>
</dbReference>
<dbReference type="Proteomes" id="UP000192273">
    <property type="component" value="Chromosome"/>
</dbReference>
<dbReference type="Gene3D" id="2.150.10.10">
    <property type="entry name" value="Serralysin-like metalloprotease, C-terminal"/>
    <property type="match status" value="4"/>
</dbReference>
<dbReference type="EMBL" id="CP020474">
    <property type="protein sequence ID" value="ARE83295.1"/>
    <property type="molecule type" value="Genomic_DNA"/>
</dbReference>
<sequence>MATLFTLTGFQFITAGDSIVGLQPATLELLGSDDLEFTYTSTTVDPTEPEGDLVVTQGDLFETRLEDLDPDFFESQFETIMAEVSFDGAMAQFIGFTNDLSGETFLFQLDSVPLFAGPVPTETELAAVVAAAGFADIPPGGPFSPGVAFSPNAISGVATAEVELFPATNGNDTLIGFGTDDAISGLDGDDFINGQEGQDTLLGDGGNDSLFGNDGNDLLNGGLGADILDGGFGLDVIQGSAAELDGDSVTLAFGDEIRITGLTSSSIVSISTDSLTVSIDTDGDGTEDAAFSVSPFEFGATLVQSVEEGTTTLRFSDAPTAGIGLPIIGPSGFDQIADVLVSDPNLTLTNVAFTGAIEGIALLPDGFAINRLEDLDGDFQFETVTPVVNLERGVFLTTGSGPGSGNTSASFSEVLDEPGDADLDEAARDAFSGAGRTNDASVITFTFDATDIGDAPAVSFDLFFGSDEFPEFVNSQFVDIAAVFVNGQNFALFNNDPGQPLSIVGESINTPGNFFNNNGVNDPTNLFTGQFDTEYDGFSRLITVIAPVQAGLNEIKIGIADTGDFVFDSGLFIGNMQASNFNSSGSFVNVPGSTGSDQINATGAPELIMLGGGEDTVSGTAQQLDGDIIDDWQDDDLLEILGSVFGLDDIVVTLGSAILDVDTDGDGVADTTITLEGDFSNATFNVENSGGNTTISSTGAQPEFNIVNGTAGSEFLPGTLDNDSITGGDGNDSIPASDGNDIVFGGLGNDNIGGGLGNDTIDGGEGDDIIGAGFGDDSVSGGAGNDVVAGGAGDDTLSGGDGNDSMSGSFGNDLIDGGEGADDIGGGTGRDTIDAGAGNDSVGGGEGDDSILGGEGNDFLAGGGRNDTIDGGAGNDTINAGAGNDVITGGTGADQFVFSAFFDGEADVITDFEDGLDSFFIRRFDPDTGVENINNGGNGLAGFVTAMNIVDVAGGAQMTVNGNTILVEGITAAQLTVDDFTFL</sequence>
<proteinExistence type="predicted"/>
<dbReference type="InterPro" id="IPR011049">
    <property type="entry name" value="Serralysin-like_metalloprot_C"/>
</dbReference>
<keyword evidence="2" id="KW-0964">Secreted</keyword>
<dbReference type="RefSeq" id="WP_081507113.1">
    <property type="nucleotide sequence ID" value="NZ_CP020474.1"/>
</dbReference>
<dbReference type="SUPFAM" id="SSF51120">
    <property type="entry name" value="beta-Roll"/>
    <property type="match status" value="4"/>
</dbReference>
<evidence type="ECO:0000256" key="2">
    <source>
        <dbReference type="ARBA" id="ARBA00022525"/>
    </source>
</evidence>
<accession>A0A1V0RNT9</accession>
<dbReference type="InterPro" id="IPR050557">
    <property type="entry name" value="RTX_toxin/Mannuronan_C5-epim"/>
</dbReference>
<comment type="subcellular location">
    <subcellularLocation>
        <location evidence="1">Secreted</location>
    </subcellularLocation>
</comment>
<dbReference type="GO" id="GO:0005509">
    <property type="term" value="F:calcium ion binding"/>
    <property type="evidence" value="ECO:0007669"/>
    <property type="project" value="InterPro"/>
</dbReference>
<dbReference type="Pfam" id="PF00353">
    <property type="entry name" value="HemolysinCabind"/>
    <property type="match status" value="6"/>
</dbReference>
<reference evidence="4 5" key="1">
    <citation type="submission" date="2017-03" db="EMBL/GenBank/DDBJ databases">
        <title>Genome Sequence of Roseovarius mucosus strain SMR3 Isolated from a culture of the Diatom Skeletonema marinoi.</title>
        <authorList>
            <person name="Topel M."/>
            <person name="Pinder M."/>
            <person name="Johansson O.N."/>
            <person name="Kourtchenko O."/>
            <person name="Godhe A."/>
            <person name="Clarke A.K."/>
        </authorList>
    </citation>
    <scope>NUCLEOTIDE SEQUENCE [LARGE SCALE GENOMIC DNA]</scope>
    <source>
        <strain evidence="4 5">SMR3</strain>
    </source>
</reference>
<dbReference type="PRINTS" id="PR00313">
    <property type="entry name" value="CABNDNGRPT"/>
</dbReference>
<dbReference type="InterPro" id="IPR049804">
    <property type="entry name" value="Choice_anch_L"/>
</dbReference>
<dbReference type="NCBIfam" id="NF038133">
    <property type="entry name" value="choice_anch_L"/>
    <property type="match status" value="1"/>
</dbReference>
<evidence type="ECO:0000256" key="3">
    <source>
        <dbReference type="SAM" id="MobiDB-lite"/>
    </source>
</evidence>
<dbReference type="InterPro" id="IPR018511">
    <property type="entry name" value="Hemolysin-typ_Ca-bd_CS"/>
</dbReference>
<dbReference type="InterPro" id="IPR001343">
    <property type="entry name" value="Hemolysn_Ca-bd"/>
</dbReference>
<evidence type="ECO:0000256" key="1">
    <source>
        <dbReference type="ARBA" id="ARBA00004613"/>
    </source>
</evidence>
<feature type="region of interest" description="Disordered" evidence="3">
    <location>
        <begin position="785"/>
        <end position="857"/>
    </location>
</feature>
<dbReference type="PANTHER" id="PTHR38340">
    <property type="entry name" value="S-LAYER PROTEIN"/>
    <property type="match status" value="1"/>
</dbReference>
<dbReference type="AlphaFoldDB" id="A0A1V0RNT9"/>
<evidence type="ECO:0000313" key="5">
    <source>
        <dbReference type="Proteomes" id="UP000192273"/>
    </source>
</evidence>
<dbReference type="PROSITE" id="PS00330">
    <property type="entry name" value="HEMOLYSIN_CALCIUM"/>
    <property type="match status" value="4"/>
</dbReference>
<keyword evidence="5" id="KW-1185">Reference proteome</keyword>
<protein>
    <submittedName>
        <fullName evidence="4">Leukotoxin</fullName>
    </submittedName>
</protein>
<name>A0A1V0RNT9_9RHOB</name>
<dbReference type="OrthoDB" id="7732205at2"/>
<feature type="region of interest" description="Disordered" evidence="3">
    <location>
        <begin position="717"/>
        <end position="739"/>
    </location>
</feature>